<protein>
    <submittedName>
        <fullName evidence="1">Uncharacterized protein</fullName>
    </submittedName>
</protein>
<dbReference type="AlphaFoldDB" id="A0AAV0V913"/>
<name>A0AAV0V913_9STRA</name>
<sequence>MRSTASSASSQVIETDIKKLAKAASSLSCPCGRLDVQPVRPYIGCADGAVKELGLVTDLAFMHSINMLLDIYGLIGSQSGFDCNGMLLVKWMFIDSEWIKCSS</sequence>
<evidence type="ECO:0000313" key="1">
    <source>
        <dbReference type="EMBL" id="CAI5744355.1"/>
    </source>
</evidence>
<keyword evidence="2" id="KW-1185">Reference proteome</keyword>
<evidence type="ECO:0000313" key="2">
    <source>
        <dbReference type="Proteomes" id="UP001162029"/>
    </source>
</evidence>
<comment type="caution">
    <text evidence="1">The sequence shown here is derived from an EMBL/GenBank/DDBJ whole genome shotgun (WGS) entry which is preliminary data.</text>
</comment>
<accession>A0AAV0V913</accession>
<dbReference type="Proteomes" id="UP001162029">
    <property type="component" value="Unassembled WGS sequence"/>
</dbReference>
<dbReference type="EMBL" id="CANTFM010002079">
    <property type="protein sequence ID" value="CAI5744355.1"/>
    <property type="molecule type" value="Genomic_DNA"/>
</dbReference>
<gene>
    <name evidence="1" type="ORF">PDE001_LOCUS9503</name>
</gene>
<proteinExistence type="predicted"/>
<organism evidence="1 2">
    <name type="scientific">Peronospora destructor</name>
    <dbReference type="NCBI Taxonomy" id="86335"/>
    <lineage>
        <taxon>Eukaryota</taxon>
        <taxon>Sar</taxon>
        <taxon>Stramenopiles</taxon>
        <taxon>Oomycota</taxon>
        <taxon>Peronosporomycetes</taxon>
        <taxon>Peronosporales</taxon>
        <taxon>Peronosporaceae</taxon>
        <taxon>Peronospora</taxon>
    </lineage>
</organism>
<reference evidence="1" key="1">
    <citation type="submission" date="2022-12" db="EMBL/GenBank/DDBJ databases">
        <authorList>
            <person name="Webb A."/>
        </authorList>
    </citation>
    <scope>NUCLEOTIDE SEQUENCE</scope>
    <source>
        <strain evidence="1">Pd1</strain>
    </source>
</reference>